<feature type="compositionally biased region" description="Acidic residues" evidence="1">
    <location>
        <begin position="39"/>
        <end position="57"/>
    </location>
</feature>
<comment type="caution">
    <text evidence="2">The sequence shown here is derived from an EMBL/GenBank/DDBJ whole genome shotgun (WGS) entry which is preliminary data.</text>
</comment>
<reference evidence="2 3" key="1">
    <citation type="submission" date="2019-06" db="EMBL/GenBank/DDBJ databases">
        <title>Draft genomes of female and male turbot (Scophthalmus maximus).</title>
        <authorList>
            <person name="Xu H."/>
            <person name="Xu X.-W."/>
            <person name="Shao C."/>
            <person name="Chen S."/>
        </authorList>
    </citation>
    <scope>NUCLEOTIDE SEQUENCE [LARGE SCALE GENOMIC DNA]</scope>
    <source>
        <strain evidence="2">Ysfricsl-2016a</strain>
        <tissue evidence="2">Blood</tissue>
    </source>
</reference>
<dbReference type="EMBL" id="VEVO01000004">
    <property type="protein sequence ID" value="KAF0043726.1"/>
    <property type="molecule type" value="Genomic_DNA"/>
</dbReference>
<evidence type="ECO:0000256" key="1">
    <source>
        <dbReference type="SAM" id="MobiDB-lite"/>
    </source>
</evidence>
<accession>A0A6A4T848</accession>
<feature type="compositionally biased region" description="Polar residues" evidence="1">
    <location>
        <begin position="63"/>
        <end position="73"/>
    </location>
</feature>
<dbReference type="Proteomes" id="UP000438429">
    <property type="component" value="Unassembled WGS sequence"/>
</dbReference>
<name>A0A6A4T848_SCOMX</name>
<sequence>MIFNVTVSPLSPNKEVFPFESNSLKESENLSYPAIDLTYSDDDEDEDEDDDEDEDESLLLLVQGSSEWNTETA</sequence>
<proteinExistence type="predicted"/>
<dbReference type="AlphaFoldDB" id="A0A6A4T848"/>
<evidence type="ECO:0000313" key="3">
    <source>
        <dbReference type="Proteomes" id="UP000438429"/>
    </source>
</evidence>
<organism evidence="2 3">
    <name type="scientific">Scophthalmus maximus</name>
    <name type="common">Turbot</name>
    <name type="synonym">Psetta maxima</name>
    <dbReference type="NCBI Taxonomy" id="52904"/>
    <lineage>
        <taxon>Eukaryota</taxon>
        <taxon>Metazoa</taxon>
        <taxon>Chordata</taxon>
        <taxon>Craniata</taxon>
        <taxon>Vertebrata</taxon>
        <taxon>Euteleostomi</taxon>
        <taxon>Actinopterygii</taxon>
        <taxon>Neopterygii</taxon>
        <taxon>Teleostei</taxon>
        <taxon>Neoteleostei</taxon>
        <taxon>Acanthomorphata</taxon>
        <taxon>Carangaria</taxon>
        <taxon>Pleuronectiformes</taxon>
        <taxon>Pleuronectoidei</taxon>
        <taxon>Scophthalmidae</taxon>
        <taxon>Scophthalmus</taxon>
    </lineage>
</organism>
<gene>
    <name evidence="2" type="ORF">F2P81_005063</name>
</gene>
<protein>
    <submittedName>
        <fullName evidence="2">Uncharacterized protein</fullName>
    </submittedName>
</protein>
<feature type="region of interest" description="Disordered" evidence="1">
    <location>
        <begin position="22"/>
        <end position="73"/>
    </location>
</feature>
<evidence type="ECO:0000313" key="2">
    <source>
        <dbReference type="EMBL" id="KAF0043726.1"/>
    </source>
</evidence>